<name>A0ACC2CV64_DIPCM</name>
<evidence type="ECO:0000313" key="1">
    <source>
        <dbReference type="EMBL" id="KAJ7545875.1"/>
    </source>
</evidence>
<sequence>MEKAAAMAIFSLKQPFPLYSLLRCHPLRSPLSAALHTHSLTAVSHCDSGDDCSGNRILSRLQSDIWACGAFWRVQVRPFSGHVLQKTKRPLAQCALAKDEDEVEEKGADEKKSKGQKKREALRAVDWGKELASLSHSQLEKAVKWASLSEDILDAAKLAKSINPKVRSGRRRQFNYLGSLLRDAEPELMEMVIKASKNGEDFHMASSSSRIDVPDKEEDEHLQKSANELD</sequence>
<accession>A0ACC2CV64</accession>
<evidence type="ECO:0000313" key="2">
    <source>
        <dbReference type="Proteomes" id="UP001162992"/>
    </source>
</evidence>
<dbReference type="EMBL" id="CM055099">
    <property type="protein sequence ID" value="KAJ7545875.1"/>
    <property type="molecule type" value="Genomic_DNA"/>
</dbReference>
<protein>
    <submittedName>
        <fullName evidence="1">Uncharacterized protein</fullName>
    </submittedName>
</protein>
<reference evidence="2" key="1">
    <citation type="journal article" date="2024" name="Proc. Natl. Acad. Sci. U.S.A.">
        <title>Extraordinary preservation of gene collinearity over three hundred million years revealed in homosporous lycophytes.</title>
        <authorList>
            <person name="Li C."/>
            <person name="Wickell D."/>
            <person name="Kuo L.Y."/>
            <person name="Chen X."/>
            <person name="Nie B."/>
            <person name="Liao X."/>
            <person name="Peng D."/>
            <person name="Ji J."/>
            <person name="Jenkins J."/>
            <person name="Williams M."/>
            <person name="Shu S."/>
            <person name="Plott C."/>
            <person name="Barry K."/>
            <person name="Rajasekar S."/>
            <person name="Grimwood J."/>
            <person name="Han X."/>
            <person name="Sun S."/>
            <person name="Hou Z."/>
            <person name="He W."/>
            <person name="Dai G."/>
            <person name="Sun C."/>
            <person name="Schmutz J."/>
            <person name="Leebens-Mack J.H."/>
            <person name="Li F.W."/>
            <person name="Wang L."/>
        </authorList>
    </citation>
    <scope>NUCLEOTIDE SEQUENCE [LARGE SCALE GENOMIC DNA]</scope>
    <source>
        <strain evidence="2">cv. PW_Plant_1</strain>
    </source>
</reference>
<proteinExistence type="predicted"/>
<organism evidence="1 2">
    <name type="scientific">Diphasiastrum complanatum</name>
    <name type="common">Issler's clubmoss</name>
    <name type="synonym">Lycopodium complanatum</name>
    <dbReference type="NCBI Taxonomy" id="34168"/>
    <lineage>
        <taxon>Eukaryota</taxon>
        <taxon>Viridiplantae</taxon>
        <taxon>Streptophyta</taxon>
        <taxon>Embryophyta</taxon>
        <taxon>Tracheophyta</taxon>
        <taxon>Lycopodiopsida</taxon>
        <taxon>Lycopodiales</taxon>
        <taxon>Lycopodiaceae</taxon>
        <taxon>Lycopodioideae</taxon>
        <taxon>Diphasiastrum</taxon>
    </lineage>
</organism>
<gene>
    <name evidence="1" type="ORF">O6H91_08G014300</name>
</gene>
<keyword evidence="2" id="KW-1185">Reference proteome</keyword>
<dbReference type="Proteomes" id="UP001162992">
    <property type="component" value="Chromosome 8"/>
</dbReference>
<comment type="caution">
    <text evidence="1">The sequence shown here is derived from an EMBL/GenBank/DDBJ whole genome shotgun (WGS) entry which is preliminary data.</text>
</comment>